<dbReference type="PANTHER" id="PTHR16127:SF13">
    <property type="entry name" value="GH01188P"/>
    <property type="match status" value="1"/>
</dbReference>
<feature type="coiled-coil region" evidence="2">
    <location>
        <begin position="86"/>
        <end position="162"/>
    </location>
</feature>
<evidence type="ECO:0000256" key="2">
    <source>
        <dbReference type="SAM" id="Coils"/>
    </source>
</evidence>
<evidence type="ECO:0000313" key="5">
    <source>
        <dbReference type="Proteomes" id="UP000887013"/>
    </source>
</evidence>
<evidence type="ECO:0000256" key="3">
    <source>
        <dbReference type="SAM" id="MobiDB-lite"/>
    </source>
</evidence>
<reference evidence="4" key="1">
    <citation type="submission" date="2020-08" db="EMBL/GenBank/DDBJ databases">
        <title>Multicomponent nature underlies the extraordinary mechanical properties of spider dragline silk.</title>
        <authorList>
            <person name="Kono N."/>
            <person name="Nakamura H."/>
            <person name="Mori M."/>
            <person name="Yoshida Y."/>
            <person name="Ohtoshi R."/>
            <person name="Malay A.D."/>
            <person name="Moran D.A.P."/>
            <person name="Tomita M."/>
            <person name="Numata K."/>
            <person name="Arakawa K."/>
        </authorList>
    </citation>
    <scope>NUCLEOTIDE SEQUENCE</scope>
</reference>
<name>A0A8X6ULZ4_NEPPI</name>
<sequence length="199" mass="22903">MSKIVQQKELEAQLAKAKHAKVNLLLKQETEKFLREKQSLLENLSELQKRCTLLTANELQLRTELGDYTSKYEEFQDVLTNSSKVFATFKSDMDSTSKKIKKLEKETNTYKQKWESSNSALLEMVTNKEKHDKELADTQQRNALLEKLCRFLQGERKELLQKLDIQNSNSVPSTTTDVPSTTPETTEVSELCDPNITKL</sequence>
<evidence type="ECO:0000256" key="1">
    <source>
        <dbReference type="ARBA" id="ARBA00009550"/>
    </source>
</evidence>
<dbReference type="SUPFAM" id="SSF57997">
    <property type="entry name" value="Tropomyosin"/>
    <property type="match status" value="1"/>
</dbReference>
<keyword evidence="5" id="KW-1185">Reference proteome</keyword>
<dbReference type="GO" id="GO:0019905">
    <property type="term" value="F:syntaxin binding"/>
    <property type="evidence" value="ECO:0007669"/>
    <property type="project" value="InterPro"/>
</dbReference>
<dbReference type="AlphaFoldDB" id="A0A8X6ULZ4"/>
<dbReference type="EMBL" id="BMAW01038094">
    <property type="protein sequence ID" value="GFU51030.1"/>
    <property type="molecule type" value="Genomic_DNA"/>
</dbReference>
<feature type="compositionally biased region" description="Low complexity" evidence="3">
    <location>
        <begin position="171"/>
        <end position="189"/>
    </location>
</feature>
<dbReference type="PANTHER" id="PTHR16127">
    <property type="entry name" value="TAXILIN"/>
    <property type="match status" value="1"/>
</dbReference>
<comment type="similarity">
    <text evidence="1">Belongs to the taxilin family.</text>
</comment>
<evidence type="ECO:0000313" key="4">
    <source>
        <dbReference type="EMBL" id="GFU51030.1"/>
    </source>
</evidence>
<comment type="caution">
    <text evidence="4">The sequence shown here is derived from an EMBL/GenBank/DDBJ whole genome shotgun (WGS) entry which is preliminary data.</text>
</comment>
<dbReference type="Proteomes" id="UP000887013">
    <property type="component" value="Unassembled WGS sequence"/>
</dbReference>
<protein>
    <submittedName>
        <fullName evidence="4">Beta-taxilin</fullName>
    </submittedName>
</protein>
<proteinExistence type="inferred from homology"/>
<feature type="coiled-coil region" evidence="2">
    <location>
        <begin position="7"/>
        <end position="57"/>
    </location>
</feature>
<gene>
    <name evidence="4" type="primary">Txlnb</name>
    <name evidence="4" type="ORF">NPIL_133611</name>
</gene>
<feature type="region of interest" description="Disordered" evidence="3">
    <location>
        <begin position="168"/>
        <end position="199"/>
    </location>
</feature>
<keyword evidence="2" id="KW-0175">Coiled coil</keyword>
<dbReference type="OrthoDB" id="425555at2759"/>
<organism evidence="4 5">
    <name type="scientific">Nephila pilipes</name>
    <name type="common">Giant wood spider</name>
    <name type="synonym">Nephila maculata</name>
    <dbReference type="NCBI Taxonomy" id="299642"/>
    <lineage>
        <taxon>Eukaryota</taxon>
        <taxon>Metazoa</taxon>
        <taxon>Ecdysozoa</taxon>
        <taxon>Arthropoda</taxon>
        <taxon>Chelicerata</taxon>
        <taxon>Arachnida</taxon>
        <taxon>Araneae</taxon>
        <taxon>Araneomorphae</taxon>
        <taxon>Entelegynae</taxon>
        <taxon>Araneoidea</taxon>
        <taxon>Nephilidae</taxon>
        <taxon>Nephila</taxon>
    </lineage>
</organism>
<dbReference type="InterPro" id="IPR026183">
    <property type="entry name" value="Taxilin_fam"/>
</dbReference>
<accession>A0A8X6ULZ4</accession>
<dbReference type="Pfam" id="PF09728">
    <property type="entry name" value="Taxilin"/>
    <property type="match status" value="1"/>
</dbReference>